<keyword evidence="3" id="KW-0963">Cytoplasm</keyword>
<dbReference type="OrthoDB" id="7344096at2759"/>
<keyword evidence="6" id="KW-1185">Reference proteome</keyword>
<evidence type="ECO:0000313" key="5">
    <source>
        <dbReference type="EMBL" id="GER43428.1"/>
    </source>
</evidence>
<dbReference type="InterPro" id="IPR044159">
    <property type="entry name" value="IQM"/>
</dbReference>
<dbReference type="PANTHER" id="PTHR31250">
    <property type="entry name" value="IQ DOMAIN-CONTAINING PROTEIN IQM3"/>
    <property type="match status" value="1"/>
</dbReference>
<evidence type="ECO:0000256" key="1">
    <source>
        <dbReference type="ARBA" id="ARBA00004123"/>
    </source>
</evidence>
<name>A0A5A7QEJ8_STRAF</name>
<accession>A0A5A7QEJ8</accession>
<dbReference type="PROSITE" id="PS50096">
    <property type="entry name" value="IQ"/>
    <property type="match status" value="1"/>
</dbReference>
<evidence type="ECO:0000256" key="3">
    <source>
        <dbReference type="ARBA" id="ARBA00022490"/>
    </source>
</evidence>
<evidence type="ECO:0000256" key="2">
    <source>
        <dbReference type="ARBA" id="ARBA00004496"/>
    </source>
</evidence>
<dbReference type="PANTHER" id="PTHR31250:SF10">
    <property type="entry name" value="IQ DOMAIN-CONTAINING PROTEIN IQM3"/>
    <property type="match status" value="1"/>
</dbReference>
<reference evidence="6" key="1">
    <citation type="journal article" date="2019" name="Curr. Biol.">
        <title>Genome Sequence of Striga asiatica Provides Insight into the Evolution of Plant Parasitism.</title>
        <authorList>
            <person name="Yoshida S."/>
            <person name="Kim S."/>
            <person name="Wafula E.K."/>
            <person name="Tanskanen J."/>
            <person name="Kim Y.M."/>
            <person name="Honaas L."/>
            <person name="Yang Z."/>
            <person name="Spallek T."/>
            <person name="Conn C.E."/>
            <person name="Ichihashi Y."/>
            <person name="Cheong K."/>
            <person name="Cui S."/>
            <person name="Der J.P."/>
            <person name="Gundlach H."/>
            <person name="Jiao Y."/>
            <person name="Hori C."/>
            <person name="Ishida J.K."/>
            <person name="Kasahara H."/>
            <person name="Kiba T."/>
            <person name="Kim M.S."/>
            <person name="Koo N."/>
            <person name="Laohavisit A."/>
            <person name="Lee Y.H."/>
            <person name="Lumba S."/>
            <person name="McCourt P."/>
            <person name="Mortimer J.C."/>
            <person name="Mutuku J.M."/>
            <person name="Nomura T."/>
            <person name="Sasaki-Sekimoto Y."/>
            <person name="Seto Y."/>
            <person name="Wang Y."/>
            <person name="Wakatake T."/>
            <person name="Sakakibara H."/>
            <person name="Demura T."/>
            <person name="Yamaguchi S."/>
            <person name="Yoneyama K."/>
            <person name="Manabe R.I."/>
            <person name="Nelson D.C."/>
            <person name="Schulman A.H."/>
            <person name="Timko M.P."/>
            <person name="dePamphilis C.W."/>
            <person name="Choi D."/>
            <person name="Shirasu K."/>
        </authorList>
    </citation>
    <scope>NUCLEOTIDE SEQUENCE [LARGE SCALE GENOMIC DNA]</scope>
    <source>
        <strain evidence="6">cv. UVA1</strain>
    </source>
</reference>
<comment type="subcellular location">
    <subcellularLocation>
        <location evidence="2">Cytoplasm</location>
    </subcellularLocation>
    <subcellularLocation>
        <location evidence="1">Nucleus</location>
    </subcellularLocation>
</comment>
<dbReference type="AlphaFoldDB" id="A0A5A7QEJ8"/>
<dbReference type="GO" id="GO:0005634">
    <property type="term" value="C:nucleus"/>
    <property type="evidence" value="ECO:0007669"/>
    <property type="project" value="UniProtKB-SubCell"/>
</dbReference>
<proteinExistence type="predicted"/>
<dbReference type="GO" id="GO:0005737">
    <property type="term" value="C:cytoplasm"/>
    <property type="evidence" value="ECO:0007669"/>
    <property type="project" value="UniProtKB-SubCell"/>
</dbReference>
<feature type="non-terminal residue" evidence="5">
    <location>
        <position position="245"/>
    </location>
</feature>
<protein>
    <submittedName>
        <fullName evidence="5">Calmodulin binding protein</fullName>
    </submittedName>
</protein>
<sequence>MAENKASELHAAKGAPANDPTQSILSAAVKVQKVFRGHVDRRKLADSAVLDGQNWWQALDFAKLNISTTSFYTKPETAASRWNRVGSNASKVGKGLSLDAKAQKLIFEHWIEAIDPKHRYGKSLHLYFDEWRKSNSGQPFFYWLDLGDGKEVDLHECPKSKLQNQCIMYLGPVERENYEYSVEGGKILHKLTGEPLDTNQGSTWNIFVMSVSKRFYSAEIRGVYGDQVHDGSGKFLKSDSAIYKV</sequence>
<dbReference type="Proteomes" id="UP000325081">
    <property type="component" value="Unassembled WGS sequence"/>
</dbReference>
<keyword evidence="4" id="KW-0539">Nucleus</keyword>
<dbReference type="EMBL" id="BKCP01006626">
    <property type="protein sequence ID" value="GER43428.1"/>
    <property type="molecule type" value="Genomic_DNA"/>
</dbReference>
<comment type="caution">
    <text evidence="5">The sequence shown here is derived from an EMBL/GenBank/DDBJ whole genome shotgun (WGS) entry which is preliminary data.</text>
</comment>
<evidence type="ECO:0000313" key="6">
    <source>
        <dbReference type="Proteomes" id="UP000325081"/>
    </source>
</evidence>
<organism evidence="5 6">
    <name type="scientific">Striga asiatica</name>
    <name type="common">Asiatic witchweed</name>
    <name type="synonym">Buchnera asiatica</name>
    <dbReference type="NCBI Taxonomy" id="4170"/>
    <lineage>
        <taxon>Eukaryota</taxon>
        <taxon>Viridiplantae</taxon>
        <taxon>Streptophyta</taxon>
        <taxon>Embryophyta</taxon>
        <taxon>Tracheophyta</taxon>
        <taxon>Spermatophyta</taxon>
        <taxon>Magnoliopsida</taxon>
        <taxon>eudicotyledons</taxon>
        <taxon>Gunneridae</taxon>
        <taxon>Pentapetalae</taxon>
        <taxon>asterids</taxon>
        <taxon>lamiids</taxon>
        <taxon>Lamiales</taxon>
        <taxon>Orobanchaceae</taxon>
        <taxon>Buchnereae</taxon>
        <taxon>Striga</taxon>
    </lineage>
</organism>
<gene>
    <name evidence="5" type="ORF">STAS_20281</name>
</gene>
<evidence type="ECO:0000256" key="4">
    <source>
        <dbReference type="ARBA" id="ARBA00023242"/>
    </source>
</evidence>